<protein>
    <submittedName>
        <fullName evidence="1">Uncharacterized protein</fullName>
    </submittedName>
</protein>
<gene>
    <name evidence="1" type="ORF">PanWU01x14_368850</name>
</gene>
<name>A0A2P5A4W3_PARAD</name>
<proteinExistence type="predicted"/>
<accession>A0A2P5A4W3</accession>
<reference evidence="2" key="1">
    <citation type="submission" date="2016-06" db="EMBL/GenBank/DDBJ databases">
        <title>Parallel loss of symbiosis genes in relatives of nitrogen-fixing non-legume Parasponia.</title>
        <authorList>
            <person name="Van Velzen R."/>
            <person name="Holmer R."/>
            <person name="Bu F."/>
            <person name="Rutten L."/>
            <person name="Van Zeijl A."/>
            <person name="Liu W."/>
            <person name="Santuari L."/>
            <person name="Cao Q."/>
            <person name="Sharma T."/>
            <person name="Shen D."/>
            <person name="Roswanjaya Y."/>
            <person name="Wardhani T."/>
            <person name="Kalhor M.S."/>
            <person name="Jansen J."/>
            <person name="Van den Hoogen J."/>
            <person name="Gungor B."/>
            <person name="Hartog M."/>
            <person name="Hontelez J."/>
            <person name="Verver J."/>
            <person name="Yang W.-C."/>
            <person name="Schijlen E."/>
            <person name="Repin R."/>
            <person name="Schilthuizen M."/>
            <person name="Schranz E."/>
            <person name="Heidstra R."/>
            <person name="Miyata K."/>
            <person name="Fedorova E."/>
            <person name="Kohlen W."/>
            <person name="Bisseling T."/>
            <person name="Smit S."/>
            <person name="Geurts R."/>
        </authorList>
    </citation>
    <scope>NUCLEOTIDE SEQUENCE [LARGE SCALE GENOMIC DNA]</scope>
    <source>
        <strain evidence="2">cv. WU1-14</strain>
    </source>
</reference>
<dbReference type="Proteomes" id="UP000237105">
    <property type="component" value="Unassembled WGS sequence"/>
</dbReference>
<dbReference type="OrthoDB" id="10438660at2759"/>
<keyword evidence="2" id="KW-1185">Reference proteome</keyword>
<organism evidence="1 2">
    <name type="scientific">Parasponia andersonii</name>
    <name type="common">Sponia andersonii</name>
    <dbReference type="NCBI Taxonomy" id="3476"/>
    <lineage>
        <taxon>Eukaryota</taxon>
        <taxon>Viridiplantae</taxon>
        <taxon>Streptophyta</taxon>
        <taxon>Embryophyta</taxon>
        <taxon>Tracheophyta</taxon>
        <taxon>Spermatophyta</taxon>
        <taxon>Magnoliopsida</taxon>
        <taxon>eudicotyledons</taxon>
        <taxon>Gunneridae</taxon>
        <taxon>Pentapetalae</taxon>
        <taxon>rosids</taxon>
        <taxon>fabids</taxon>
        <taxon>Rosales</taxon>
        <taxon>Cannabaceae</taxon>
        <taxon>Parasponia</taxon>
    </lineage>
</organism>
<evidence type="ECO:0000313" key="2">
    <source>
        <dbReference type="Proteomes" id="UP000237105"/>
    </source>
</evidence>
<sequence length="98" mass="10823">MSKSRTVCQHPLGMQALLNMMSRRLYFWTVDSTRVLTCYHHSACAISHDGSSYGFTNAAGAAGYDGYLLLKLVLVLVSLNGVICEDGSFFRLVNDKVK</sequence>
<dbReference type="EMBL" id="JXTB01000988">
    <property type="protein sequence ID" value="PON31577.1"/>
    <property type="molecule type" value="Genomic_DNA"/>
</dbReference>
<evidence type="ECO:0000313" key="1">
    <source>
        <dbReference type="EMBL" id="PON31577.1"/>
    </source>
</evidence>
<comment type="caution">
    <text evidence="1">The sequence shown here is derived from an EMBL/GenBank/DDBJ whole genome shotgun (WGS) entry which is preliminary data.</text>
</comment>
<dbReference type="AlphaFoldDB" id="A0A2P5A4W3"/>